<reference evidence="2 3" key="1">
    <citation type="submission" date="2008-05" db="EMBL/GenBank/DDBJ databases">
        <title>Complete sequence of Chlorobium limicola DSM 245.</title>
        <authorList>
            <consortium name="US DOE Joint Genome Institute"/>
            <person name="Lucas S."/>
            <person name="Copeland A."/>
            <person name="Lapidus A."/>
            <person name="Glavina del Rio T."/>
            <person name="Dalin E."/>
            <person name="Tice H."/>
            <person name="Bruce D."/>
            <person name="Goodwin L."/>
            <person name="Pitluck S."/>
            <person name="Schmutz J."/>
            <person name="Larimer F."/>
            <person name="Land M."/>
            <person name="Hauser L."/>
            <person name="Kyrpides N."/>
            <person name="Ovchinnikova G."/>
            <person name="Zhao F."/>
            <person name="Li T."/>
            <person name="Liu Z."/>
            <person name="Overmann J."/>
            <person name="Bryant D.A."/>
            <person name="Richardson P."/>
        </authorList>
    </citation>
    <scope>NUCLEOTIDE SEQUENCE [LARGE SCALE GENOMIC DNA]</scope>
    <source>
        <strain evidence="3">DSM 245 / NBRC 103803 / 6330</strain>
    </source>
</reference>
<proteinExistence type="predicted"/>
<name>B3EDJ9_CHLL2</name>
<dbReference type="Pfam" id="PF10055">
    <property type="entry name" value="DUF2292"/>
    <property type="match status" value="1"/>
</dbReference>
<dbReference type="OrthoDB" id="1684946at2"/>
<evidence type="ECO:0000256" key="1">
    <source>
        <dbReference type="SAM" id="MobiDB-lite"/>
    </source>
</evidence>
<protein>
    <recommendedName>
        <fullName evidence="4">DUF2292 domain-containing protein</fullName>
    </recommendedName>
</protein>
<evidence type="ECO:0008006" key="4">
    <source>
        <dbReference type="Google" id="ProtNLM"/>
    </source>
</evidence>
<dbReference type="KEGG" id="cli:Clim_1579"/>
<gene>
    <name evidence="2" type="ordered locus">Clim_1579</name>
</gene>
<dbReference type="AlphaFoldDB" id="B3EDJ9"/>
<dbReference type="RefSeq" id="WP_012466498.1">
    <property type="nucleotide sequence ID" value="NC_010803.1"/>
</dbReference>
<feature type="region of interest" description="Disordered" evidence="1">
    <location>
        <begin position="48"/>
        <end position="72"/>
    </location>
</feature>
<sequence length="72" mass="8402">MTRKSREIEPHIVSEIIHCIGDISYGEVVVTIHDARIVQVEKREKRRFDFSSHGSGRLKPKNEEAAFRRPEE</sequence>
<accession>B3EDJ9</accession>
<dbReference type="InterPro" id="IPR018743">
    <property type="entry name" value="DUF2292"/>
</dbReference>
<evidence type="ECO:0000313" key="2">
    <source>
        <dbReference type="EMBL" id="ACD90624.1"/>
    </source>
</evidence>
<dbReference type="HOGENOM" id="CLU_2715046_0_0_10"/>
<dbReference type="Proteomes" id="UP000008841">
    <property type="component" value="Chromosome"/>
</dbReference>
<organism evidence="2 3">
    <name type="scientific">Chlorobium limicola (strain DSM 245 / NBRC 103803 / 6330)</name>
    <dbReference type="NCBI Taxonomy" id="290315"/>
    <lineage>
        <taxon>Bacteria</taxon>
        <taxon>Pseudomonadati</taxon>
        <taxon>Chlorobiota</taxon>
        <taxon>Chlorobiia</taxon>
        <taxon>Chlorobiales</taxon>
        <taxon>Chlorobiaceae</taxon>
        <taxon>Chlorobium/Pelodictyon group</taxon>
        <taxon>Chlorobium</taxon>
    </lineage>
</organism>
<feature type="compositionally biased region" description="Basic and acidic residues" evidence="1">
    <location>
        <begin position="60"/>
        <end position="72"/>
    </location>
</feature>
<evidence type="ECO:0000313" key="3">
    <source>
        <dbReference type="Proteomes" id="UP000008841"/>
    </source>
</evidence>
<dbReference type="EMBL" id="CP001097">
    <property type="protein sequence ID" value="ACD90624.1"/>
    <property type="molecule type" value="Genomic_DNA"/>
</dbReference>